<protein>
    <submittedName>
        <fullName evidence="1">Uncharacterized protein</fullName>
    </submittedName>
</protein>
<name>A0AAE1NNH8_9EUCA</name>
<dbReference type="Proteomes" id="UP001292094">
    <property type="component" value="Unassembled WGS sequence"/>
</dbReference>
<dbReference type="AlphaFoldDB" id="A0AAE1NNH8"/>
<evidence type="ECO:0000313" key="2">
    <source>
        <dbReference type="Proteomes" id="UP001292094"/>
    </source>
</evidence>
<comment type="caution">
    <text evidence="1">The sequence shown here is derived from an EMBL/GenBank/DDBJ whole genome shotgun (WGS) entry which is preliminary data.</text>
</comment>
<sequence>MRVDEQREGIFVYREEDTTQRFQLLRVGYDLDAPVPLQVALSLPPINGVVRPPVSAPSHRPTRNTNKLHHIELVMLKKLWEYEYSLHLREPINAQLEMNLPE</sequence>
<keyword evidence="2" id="KW-1185">Reference proteome</keyword>
<evidence type="ECO:0000313" key="1">
    <source>
        <dbReference type="EMBL" id="KAK4292375.1"/>
    </source>
</evidence>
<reference evidence="1" key="1">
    <citation type="submission" date="2023-11" db="EMBL/GenBank/DDBJ databases">
        <title>Genome assemblies of two species of porcelain crab, Petrolisthes cinctipes and Petrolisthes manimaculis (Anomura: Porcellanidae).</title>
        <authorList>
            <person name="Angst P."/>
        </authorList>
    </citation>
    <scope>NUCLEOTIDE SEQUENCE</scope>
    <source>
        <strain evidence="1">PB745_02</strain>
        <tissue evidence="1">Gill</tissue>
    </source>
</reference>
<accession>A0AAE1NNH8</accession>
<proteinExistence type="predicted"/>
<organism evidence="1 2">
    <name type="scientific">Petrolisthes manimaculis</name>
    <dbReference type="NCBI Taxonomy" id="1843537"/>
    <lineage>
        <taxon>Eukaryota</taxon>
        <taxon>Metazoa</taxon>
        <taxon>Ecdysozoa</taxon>
        <taxon>Arthropoda</taxon>
        <taxon>Crustacea</taxon>
        <taxon>Multicrustacea</taxon>
        <taxon>Malacostraca</taxon>
        <taxon>Eumalacostraca</taxon>
        <taxon>Eucarida</taxon>
        <taxon>Decapoda</taxon>
        <taxon>Pleocyemata</taxon>
        <taxon>Anomura</taxon>
        <taxon>Galatheoidea</taxon>
        <taxon>Porcellanidae</taxon>
        <taxon>Petrolisthes</taxon>
    </lineage>
</organism>
<gene>
    <name evidence="1" type="ORF">Pmani_034858</name>
</gene>
<dbReference type="EMBL" id="JAWZYT010004850">
    <property type="protein sequence ID" value="KAK4292375.1"/>
    <property type="molecule type" value="Genomic_DNA"/>
</dbReference>